<keyword evidence="5" id="KW-0547">Nucleotide-binding</keyword>
<accession>A0A3G6J8D3</accession>
<evidence type="ECO:0000256" key="6">
    <source>
        <dbReference type="ARBA" id="ARBA00022840"/>
    </source>
</evidence>
<comment type="subcellular location">
    <subcellularLocation>
        <location evidence="1">Cell membrane</location>
        <topology evidence="1">Peripheral membrane protein</topology>
    </subcellularLocation>
</comment>
<keyword evidence="2" id="KW-0813">Transport</keyword>
<dbReference type="GO" id="GO:0006826">
    <property type="term" value="P:iron ion transport"/>
    <property type="evidence" value="ECO:0007669"/>
    <property type="project" value="UniProtKB-KW"/>
</dbReference>
<dbReference type="Gene3D" id="3.40.50.300">
    <property type="entry name" value="P-loop containing nucleotide triphosphate hydrolases"/>
    <property type="match status" value="1"/>
</dbReference>
<proteinExistence type="predicted"/>
<dbReference type="AlphaFoldDB" id="A0A3G6J8D3"/>
<dbReference type="SUPFAM" id="SSF52540">
    <property type="entry name" value="P-loop containing nucleoside triphosphate hydrolases"/>
    <property type="match status" value="1"/>
</dbReference>
<evidence type="ECO:0000256" key="4">
    <source>
        <dbReference type="ARBA" id="ARBA00022496"/>
    </source>
</evidence>
<evidence type="ECO:0000256" key="9">
    <source>
        <dbReference type="ARBA" id="ARBA00023136"/>
    </source>
</evidence>
<dbReference type="GO" id="GO:0005524">
    <property type="term" value="F:ATP binding"/>
    <property type="evidence" value="ECO:0007669"/>
    <property type="project" value="UniProtKB-KW"/>
</dbReference>
<evidence type="ECO:0000256" key="1">
    <source>
        <dbReference type="ARBA" id="ARBA00004202"/>
    </source>
</evidence>
<gene>
    <name evidence="11" type="primary">yusV1</name>
    <name evidence="11" type="ORF">CCHOA_08210</name>
</gene>
<dbReference type="InterPro" id="IPR051535">
    <property type="entry name" value="Siderophore_ABC-ATPase"/>
</dbReference>
<dbReference type="KEGG" id="ccho:CCHOA_08210"/>
<sequence>MNDIFTLTDVTLCYDAQPIVEDFNVRIPRGKITTIIGPNGCGKSTLLASLCQALTPTTGTITYLGTDLRTLRPRQRAQQIALLPQSPIAPPGTLVGQLVARGRYPHRSVWQPWSAEDEQMVTQALDEVGLESLRDAPLNALSGGQRQRVWLAMALAQHTPTLLLDEPTTYLDIAHAIDVLTLVRQLRTQHDNTVVMVLHDLTLAARFSDHLIVLDQHGQLIAAGDPATILTPAVIETAFAVSAAILPDPGGDGPLVVPLRTIH</sequence>
<dbReference type="Pfam" id="PF00005">
    <property type="entry name" value="ABC_tran"/>
    <property type="match status" value="1"/>
</dbReference>
<dbReference type="PROSITE" id="PS00211">
    <property type="entry name" value="ABC_TRANSPORTER_1"/>
    <property type="match status" value="1"/>
</dbReference>
<dbReference type="GO" id="GO:0005886">
    <property type="term" value="C:plasma membrane"/>
    <property type="evidence" value="ECO:0007669"/>
    <property type="project" value="UniProtKB-SubCell"/>
</dbReference>
<organism evidence="11 12">
    <name type="scientific">Corynebacterium choanae</name>
    <dbReference type="NCBI Taxonomy" id="1862358"/>
    <lineage>
        <taxon>Bacteria</taxon>
        <taxon>Bacillati</taxon>
        <taxon>Actinomycetota</taxon>
        <taxon>Actinomycetes</taxon>
        <taxon>Mycobacteriales</taxon>
        <taxon>Corynebacteriaceae</taxon>
        <taxon>Corynebacterium</taxon>
    </lineage>
</organism>
<dbReference type="Proteomes" id="UP000269019">
    <property type="component" value="Chromosome"/>
</dbReference>
<keyword evidence="9" id="KW-0472">Membrane</keyword>
<dbReference type="PANTHER" id="PTHR42771:SF2">
    <property type="entry name" value="IRON(3+)-HYDROXAMATE IMPORT ATP-BINDING PROTEIN FHUC"/>
    <property type="match status" value="1"/>
</dbReference>
<dbReference type="OrthoDB" id="3579586at2"/>
<evidence type="ECO:0000259" key="10">
    <source>
        <dbReference type="PROSITE" id="PS50893"/>
    </source>
</evidence>
<evidence type="ECO:0000313" key="12">
    <source>
        <dbReference type="Proteomes" id="UP000269019"/>
    </source>
</evidence>
<dbReference type="EMBL" id="CP033896">
    <property type="protein sequence ID" value="AZA14033.1"/>
    <property type="molecule type" value="Genomic_DNA"/>
</dbReference>
<evidence type="ECO:0000256" key="2">
    <source>
        <dbReference type="ARBA" id="ARBA00022448"/>
    </source>
</evidence>
<dbReference type="CDD" id="cd03214">
    <property type="entry name" value="ABC_Iron-Siderophores_B12_Hemin"/>
    <property type="match status" value="1"/>
</dbReference>
<dbReference type="PROSITE" id="PS50893">
    <property type="entry name" value="ABC_TRANSPORTER_2"/>
    <property type="match status" value="1"/>
</dbReference>
<keyword evidence="8" id="KW-0406">Ion transport</keyword>
<keyword evidence="7" id="KW-0408">Iron</keyword>
<keyword evidence="6 11" id="KW-0067">ATP-binding</keyword>
<feature type="domain" description="ABC transporter" evidence="10">
    <location>
        <begin position="5"/>
        <end position="241"/>
    </location>
</feature>
<dbReference type="SMART" id="SM00382">
    <property type="entry name" value="AAA"/>
    <property type="match status" value="1"/>
</dbReference>
<evidence type="ECO:0000256" key="3">
    <source>
        <dbReference type="ARBA" id="ARBA00022475"/>
    </source>
</evidence>
<evidence type="ECO:0000256" key="5">
    <source>
        <dbReference type="ARBA" id="ARBA00022741"/>
    </source>
</evidence>
<dbReference type="InterPro" id="IPR003593">
    <property type="entry name" value="AAA+_ATPase"/>
</dbReference>
<reference evidence="11 12" key="1">
    <citation type="submission" date="2018-11" db="EMBL/GenBank/DDBJ databases">
        <authorList>
            <person name="Kleinhagauer T."/>
            <person name="Glaeser S.P."/>
            <person name="Spergser J."/>
            <person name="Ruckert C."/>
            <person name="Kaempfer P."/>
            <person name="Busse H.-J."/>
        </authorList>
    </citation>
    <scope>NUCLEOTIDE SEQUENCE [LARGE SCALE GENOMIC DNA]</scope>
    <source>
        <strain evidence="11 12">200CH</strain>
    </source>
</reference>
<dbReference type="GO" id="GO:0016887">
    <property type="term" value="F:ATP hydrolysis activity"/>
    <property type="evidence" value="ECO:0007669"/>
    <property type="project" value="InterPro"/>
</dbReference>
<evidence type="ECO:0000256" key="8">
    <source>
        <dbReference type="ARBA" id="ARBA00023065"/>
    </source>
</evidence>
<keyword evidence="3" id="KW-1003">Cell membrane</keyword>
<dbReference type="InterPro" id="IPR003439">
    <property type="entry name" value="ABC_transporter-like_ATP-bd"/>
</dbReference>
<protein>
    <submittedName>
        <fullName evidence="11">Putative siderophore transport system ATP-binding protein YusV</fullName>
    </submittedName>
</protein>
<dbReference type="InterPro" id="IPR017871">
    <property type="entry name" value="ABC_transporter-like_CS"/>
</dbReference>
<evidence type="ECO:0000313" key="11">
    <source>
        <dbReference type="EMBL" id="AZA14033.1"/>
    </source>
</evidence>
<name>A0A3G6J8D3_9CORY</name>
<keyword evidence="12" id="KW-1185">Reference proteome</keyword>
<dbReference type="PANTHER" id="PTHR42771">
    <property type="entry name" value="IRON(3+)-HYDROXAMATE IMPORT ATP-BINDING PROTEIN FHUC"/>
    <property type="match status" value="1"/>
</dbReference>
<evidence type="ECO:0000256" key="7">
    <source>
        <dbReference type="ARBA" id="ARBA00023004"/>
    </source>
</evidence>
<dbReference type="RefSeq" id="WP_123928915.1">
    <property type="nucleotide sequence ID" value="NZ_CP033896.1"/>
</dbReference>
<keyword evidence="4" id="KW-0410">Iron transport</keyword>
<dbReference type="InterPro" id="IPR027417">
    <property type="entry name" value="P-loop_NTPase"/>
</dbReference>
<dbReference type="FunFam" id="3.40.50.300:FF:000134">
    <property type="entry name" value="Iron-enterobactin ABC transporter ATP-binding protein"/>
    <property type="match status" value="1"/>
</dbReference>